<evidence type="ECO:0000256" key="2">
    <source>
        <dbReference type="ARBA" id="ARBA00047899"/>
    </source>
</evidence>
<dbReference type="PROSITE" id="PS00109">
    <property type="entry name" value="PROTEIN_KINASE_TYR"/>
    <property type="match status" value="1"/>
</dbReference>
<comment type="catalytic activity">
    <reaction evidence="2">
        <text>L-threonyl-[protein] + ATP = O-phospho-L-threonyl-[protein] + ADP + H(+)</text>
        <dbReference type="Rhea" id="RHEA:46608"/>
        <dbReference type="Rhea" id="RHEA-COMP:11060"/>
        <dbReference type="Rhea" id="RHEA-COMP:11605"/>
        <dbReference type="ChEBI" id="CHEBI:15378"/>
        <dbReference type="ChEBI" id="CHEBI:30013"/>
        <dbReference type="ChEBI" id="CHEBI:30616"/>
        <dbReference type="ChEBI" id="CHEBI:61977"/>
        <dbReference type="ChEBI" id="CHEBI:456216"/>
        <dbReference type="EC" id="2.7.11.1"/>
    </reaction>
</comment>
<dbReference type="OrthoDB" id="2831558at2759"/>
<dbReference type="InterPro" id="IPR011009">
    <property type="entry name" value="Kinase-like_dom_sf"/>
</dbReference>
<evidence type="ECO:0000313" key="6">
    <source>
        <dbReference type="Proteomes" id="UP000002499"/>
    </source>
</evidence>
<gene>
    <name evidence="5" type="ORF">MAC_00321</name>
</gene>
<dbReference type="HOGENOM" id="CLU_046553_0_0_1"/>
<dbReference type="eggNOG" id="ENOG502SIZM">
    <property type="taxonomic scope" value="Eukaryota"/>
</dbReference>
<evidence type="ECO:0000256" key="1">
    <source>
        <dbReference type="ARBA" id="ARBA00012513"/>
    </source>
</evidence>
<reference evidence="5 6" key="1">
    <citation type="journal article" date="2011" name="PLoS Genet.">
        <title>Genome sequencing and comparative transcriptomics of the model entomopathogenic fungi Metarhizium anisopliae and M. acridum.</title>
        <authorList>
            <person name="Gao Q."/>
            <person name="Jin K."/>
            <person name="Ying S.H."/>
            <person name="Zhang Y."/>
            <person name="Xiao G."/>
            <person name="Shang Y."/>
            <person name="Duan Z."/>
            <person name="Hu X."/>
            <person name="Xie X.Q."/>
            <person name="Zhou G."/>
            <person name="Peng G."/>
            <person name="Luo Z."/>
            <person name="Huang W."/>
            <person name="Wang B."/>
            <person name="Fang W."/>
            <person name="Wang S."/>
            <person name="Zhong Y."/>
            <person name="Ma L.J."/>
            <person name="St Leger R.J."/>
            <person name="Zhao G.P."/>
            <person name="Pei Y."/>
            <person name="Feng M.G."/>
            <person name="Xia Y."/>
            <person name="Wang C."/>
        </authorList>
    </citation>
    <scope>NUCLEOTIDE SEQUENCE [LARGE SCALE GENOMIC DNA]</scope>
    <source>
        <strain evidence="5 6">CQMa 102</strain>
    </source>
</reference>
<dbReference type="Gene3D" id="3.90.1200.10">
    <property type="match status" value="1"/>
</dbReference>
<dbReference type="EC" id="2.7.11.1" evidence="1"/>
<dbReference type="InterPro" id="IPR008266">
    <property type="entry name" value="Tyr_kinase_AS"/>
</dbReference>
<dbReference type="Proteomes" id="UP000002499">
    <property type="component" value="Unassembled WGS sequence"/>
</dbReference>
<sequence length="389" mass="43436">MAVNVNQVGFQRRLAVVKQLLRDRGLELATPALSSLFPGTQPGTTKAPSNGVSALVVKLSNLAVDGMNNANRVGNDVAVQHLVRQSMMEAGLGPLVPADYAWAPATTTNISDEMGFGWIMSEPRDGVDLDSEFSSLQWGDKEHVLEQIAAIQAVKIARDLRGESPMLKEKPVTSYAKWRVAHLRGWLKGAAESPVIQGWRSNGLNIRIEKFLSHGGPDKVLADVDLRQKSIIHGDFSTNNMLFDRNTKKITALLNFDWYFISHPFDPFTRRGQRDHGSSSLRKFYKPPSNPDKESTDKWELAKAWNAAMKKNGVVSPSDMKGVDQIRDMLRLGALLNPFRLRNKSMLEQMSDEKKAELRATEEEELVHWLQRHGPSHVSTSATHGARRR</sequence>
<dbReference type="GO" id="GO:0004674">
    <property type="term" value="F:protein serine/threonine kinase activity"/>
    <property type="evidence" value="ECO:0007669"/>
    <property type="project" value="UniProtKB-EC"/>
</dbReference>
<dbReference type="InParanoid" id="E9DRF2"/>
<keyword evidence="6" id="KW-1185">Reference proteome</keyword>
<dbReference type="EMBL" id="GL698470">
    <property type="protein sequence ID" value="EFY93830.1"/>
    <property type="molecule type" value="Genomic_DNA"/>
</dbReference>
<protein>
    <recommendedName>
        <fullName evidence="1">non-specific serine/threonine protein kinase</fullName>
        <ecNumber evidence="1">2.7.11.1</ecNumber>
    </recommendedName>
</protein>
<comment type="catalytic activity">
    <reaction evidence="3">
        <text>L-seryl-[protein] + ATP = O-phospho-L-seryl-[protein] + ADP + H(+)</text>
        <dbReference type="Rhea" id="RHEA:17989"/>
        <dbReference type="Rhea" id="RHEA-COMP:9863"/>
        <dbReference type="Rhea" id="RHEA-COMP:11604"/>
        <dbReference type="ChEBI" id="CHEBI:15378"/>
        <dbReference type="ChEBI" id="CHEBI:29999"/>
        <dbReference type="ChEBI" id="CHEBI:30616"/>
        <dbReference type="ChEBI" id="CHEBI:83421"/>
        <dbReference type="ChEBI" id="CHEBI:456216"/>
        <dbReference type="EC" id="2.7.11.1"/>
    </reaction>
</comment>
<dbReference type="OMA" id="ELGPCPY"/>
<evidence type="ECO:0000256" key="4">
    <source>
        <dbReference type="SAM" id="MobiDB-lite"/>
    </source>
</evidence>
<accession>E9DRF2</accession>
<evidence type="ECO:0000256" key="3">
    <source>
        <dbReference type="ARBA" id="ARBA00048679"/>
    </source>
</evidence>
<dbReference type="SUPFAM" id="SSF56112">
    <property type="entry name" value="Protein kinase-like (PK-like)"/>
    <property type="match status" value="1"/>
</dbReference>
<feature type="region of interest" description="Disordered" evidence="4">
    <location>
        <begin position="271"/>
        <end position="297"/>
    </location>
</feature>
<feature type="region of interest" description="Disordered" evidence="4">
    <location>
        <begin position="370"/>
        <end position="389"/>
    </location>
</feature>
<name>E9DRF2_METAQ</name>
<dbReference type="AlphaFoldDB" id="E9DRF2"/>
<evidence type="ECO:0000313" key="5">
    <source>
        <dbReference type="EMBL" id="EFY93830.1"/>
    </source>
</evidence>
<proteinExistence type="predicted"/>
<organism evidence="6">
    <name type="scientific">Metarhizium acridum (strain CQMa 102)</name>
    <dbReference type="NCBI Taxonomy" id="655827"/>
    <lineage>
        <taxon>Eukaryota</taxon>
        <taxon>Fungi</taxon>
        <taxon>Dikarya</taxon>
        <taxon>Ascomycota</taxon>
        <taxon>Pezizomycotina</taxon>
        <taxon>Sordariomycetes</taxon>
        <taxon>Hypocreomycetidae</taxon>
        <taxon>Hypocreales</taxon>
        <taxon>Clavicipitaceae</taxon>
        <taxon>Metarhizium</taxon>
    </lineage>
</organism>